<dbReference type="Proteomes" id="UP000886998">
    <property type="component" value="Unassembled WGS sequence"/>
</dbReference>
<evidence type="ECO:0000313" key="2">
    <source>
        <dbReference type="EMBL" id="GFY52450.1"/>
    </source>
</evidence>
<gene>
    <name evidence="2" type="ORF">TNIN_110321</name>
</gene>
<evidence type="ECO:0000313" key="3">
    <source>
        <dbReference type="Proteomes" id="UP000886998"/>
    </source>
</evidence>
<keyword evidence="1" id="KW-0812">Transmembrane</keyword>
<dbReference type="AlphaFoldDB" id="A0A8X6XGX6"/>
<reference evidence="2" key="1">
    <citation type="submission" date="2020-08" db="EMBL/GenBank/DDBJ databases">
        <title>Multicomponent nature underlies the extraordinary mechanical properties of spider dragline silk.</title>
        <authorList>
            <person name="Kono N."/>
            <person name="Nakamura H."/>
            <person name="Mori M."/>
            <person name="Yoshida Y."/>
            <person name="Ohtoshi R."/>
            <person name="Malay A.D."/>
            <person name="Moran D.A.P."/>
            <person name="Tomita M."/>
            <person name="Numata K."/>
            <person name="Arakawa K."/>
        </authorList>
    </citation>
    <scope>NUCLEOTIDE SEQUENCE</scope>
</reference>
<protein>
    <submittedName>
        <fullName evidence="2">Uncharacterized protein</fullName>
    </submittedName>
</protein>
<accession>A0A8X6XGX6</accession>
<organism evidence="2 3">
    <name type="scientific">Trichonephila inaurata madagascariensis</name>
    <dbReference type="NCBI Taxonomy" id="2747483"/>
    <lineage>
        <taxon>Eukaryota</taxon>
        <taxon>Metazoa</taxon>
        <taxon>Ecdysozoa</taxon>
        <taxon>Arthropoda</taxon>
        <taxon>Chelicerata</taxon>
        <taxon>Arachnida</taxon>
        <taxon>Araneae</taxon>
        <taxon>Araneomorphae</taxon>
        <taxon>Entelegynae</taxon>
        <taxon>Araneoidea</taxon>
        <taxon>Nephilidae</taxon>
        <taxon>Trichonephila</taxon>
        <taxon>Trichonephila inaurata</taxon>
    </lineage>
</organism>
<keyword evidence="3" id="KW-1185">Reference proteome</keyword>
<feature type="transmembrane region" description="Helical" evidence="1">
    <location>
        <begin position="93"/>
        <end position="113"/>
    </location>
</feature>
<keyword evidence="1" id="KW-1133">Transmembrane helix</keyword>
<sequence length="124" mass="14691">MNPFLINRIKCLKAQTNHPFVCSLTLEKQESQRNHFRHFKVISKDLSKWVGGKNRDEFPEEWATVKKNQLKLGKKTCRTFLFWSRRKRSKNKIVFFFIISLRIPCGVVFGNYITEVTTFNSAFT</sequence>
<keyword evidence="1" id="KW-0472">Membrane</keyword>
<dbReference type="EMBL" id="BMAV01008695">
    <property type="protein sequence ID" value="GFY52450.1"/>
    <property type="molecule type" value="Genomic_DNA"/>
</dbReference>
<proteinExistence type="predicted"/>
<comment type="caution">
    <text evidence="2">The sequence shown here is derived from an EMBL/GenBank/DDBJ whole genome shotgun (WGS) entry which is preliminary data.</text>
</comment>
<evidence type="ECO:0000256" key="1">
    <source>
        <dbReference type="SAM" id="Phobius"/>
    </source>
</evidence>
<name>A0A8X6XGX6_9ARAC</name>